<proteinExistence type="predicted"/>
<protein>
    <submittedName>
        <fullName evidence="1">Uncharacterized protein</fullName>
    </submittedName>
</protein>
<evidence type="ECO:0000313" key="2">
    <source>
        <dbReference type="Proteomes" id="UP000551758"/>
    </source>
</evidence>
<gene>
    <name evidence="1" type="ORF">HPG69_005538</name>
</gene>
<keyword evidence="2" id="KW-1185">Reference proteome</keyword>
<name>A0A7J7EM21_DICBM</name>
<organism evidence="1 2">
    <name type="scientific">Diceros bicornis minor</name>
    <name type="common">South-central black rhinoceros</name>
    <dbReference type="NCBI Taxonomy" id="77932"/>
    <lineage>
        <taxon>Eukaryota</taxon>
        <taxon>Metazoa</taxon>
        <taxon>Chordata</taxon>
        <taxon>Craniata</taxon>
        <taxon>Vertebrata</taxon>
        <taxon>Euteleostomi</taxon>
        <taxon>Mammalia</taxon>
        <taxon>Eutheria</taxon>
        <taxon>Laurasiatheria</taxon>
        <taxon>Perissodactyla</taxon>
        <taxon>Rhinocerotidae</taxon>
        <taxon>Diceros</taxon>
    </lineage>
</organism>
<accession>A0A7J7EM21</accession>
<dbReference type="Proteomes" id="UP000551758">
    <property type="component" value="Unassembled WGS sequence"/>
</dbReference>
<reference evidence="1 2" key="1">
    <citation type="journal article" date="2020" name="Mol. Biol. Evol.">
        <title>Interspecific Gene Flow and the Evolution of Specialization in Black and White Rhinoceros.</title>
        <authorList>
            <person name="Moodley Y."/>
            <person name="Westbury M.V."/>
            <person name="Russo I.M."/>
            <person name="Gopalakrishnan S."/>
            <person name="Rakotoarivelo A."/>
            <person name="Olsen R.A."/>
            <person name="Prost S."/>
            <person name="Tunstall T."/>
            <person name="Ryder O.A."/>
            <person name="Dalen L."/>
            <person name="Bruford M.W."/>
        </authorList>
    </citation>
    <scope>NUCLEOTIDE SEQUENCE [LARGE SCALE GENOMIC DNA]</scope>
    <source>
        <strain evidence="1">SBR-YM</strain>
        <tissue evidence="1">Skin</tissue>
    </source>
</reference>
<evidence type="ECO:0000313" key="1">
    <source>
        <dbReference type="EMBL" id="KAF5916743.1"/>
    </source>
</evidence>
<dbReference type="EMBL" id="JACDTQ010002688">
    <property type="protein sequence ID" value="KAF5916743.1"/>
    <property type="molecule type" value="Genomic_DNA"/>
</dbReference>
<comment type="caution">
    <text evidence="1">The sequence shown here is derived from an EMBL/GenBank/DDBJ whole genome shotgun (WGS) entry which is preliminary data.</text>
</comment>
<dbReference type="AlphaFoldDB" id="A0A7J7EM21"/>
<sequence length="127" mass="14611">MLYQLSPPLGLLVWLLQPLHPQRRWGEEVRRVHHSSALEEALEKTTSGHMLSTFPSIQEGLLKNVTTMDFGKGKWWFKFESHMSYKEKIPGIIVPHSHSVVKQVPQTFGIRLQSYLLEGLGIKLQHS</sequence>